<dbReference type="EMBL" id="UWOC01000016">
    <property type="protein sequence ID" value="VCU07187.1"/>
    <property type="molecule type" value="Genomic_DNA"/>
</dbReference>
<name>A0A447CPU3_9BRAD</name>
<evidence type="ECO:0000313" key="2">
    <source>
        <dbReference type="EMBL" id="VCU07187.1"/>
    </source>
</evidence>
<dbReference type="Proteomes" id="UP000289200">
    <property type="component" value="Unassembled WGS sequence"/>
</dbReference>
<reference evidence="3" key="1">
    <citation type="submission" date="2018-10" db="EMBL/GenBank/DDBJ databases">
        <authorList>
            <person name="Peiro R."/>
            <person name="Begona"/>
            <person name="Cbmso G."/>
            <person name="Lopez M."/>
            <person name="Gonzalez S."/>
            <person name="Sacristan E."/>
            <person name="Castillo E."/>
        </authorList>
    </citation>
    <scope>NUCLEOTIDE SEQUENCE [LARGE SCALE GENOMIC DNA]</scope>
</reference>
<comment type="caution">
    <text evidence="2">The sequence shown here is derived from an EMBL/GenBank/DDBJ whole genome shotgun (WGS) entry which is preliminary data.</text>
</comment>
<protein>
    <submittedName>
        <fullName evidence="2">Uncharacterized protein</fullName>
    </submittedName>
</protein>
<dbReference type="AlphaFoldDB" id="A0A447CPU3"/>
<organism evidence="2 3">
    <name type="scientific">Rhodoplanes serenus</name>
    <dbReference type="NCBI Taxonomy" id="200615"/>
    <lineage>
        <taxon>Bacteria</taxon>
        <taxon>Pseudomonadati</taxon>
        <taxon>Pseudomonadota</taxon>
        <taxon>Alphaproteobacteria</taxon>
        <taxon>Hyphomicrobiales</taxon>
        <taxon>Nitrobacteraceae</taxon>
        <taxon>Rhodoplanes</taxon>
    </lineage>
</organism>
<keyword evidence="3" id="KW-1185">Reference proteome</keyword>
<accession>A0A447CPU3</accession>
<evidence type="ECO:0000256" key="1">
    <source>
        <dbReference type="SAM" id="MobiDB-lite"/>
    </source>
</evidence>
<evidence type="ECO:0000313" key="3">
    <source>
        <dbReference type="Proteomes" id="UP000289200"/>
    </source>
</evidence>
<sequence>MPRAGPTFRQADLTRALKAATAAGVKVAKVEIEGSKITIHSDTAAPAEPASDLDRWMAGRARQA</sequence>
<proteinExistence type="predicted"/>
<feature type="region of interest" description="Disordered" evidence="1">
    <location>
        <begin position="38"/>
        <end position="64"/>
    </location>
</feature>
<dbReference type="RefSeq" id="WP_129607367.1">
    <property type="nucleotide sequence ID" value="NZ_UWOC01000016.1"/>
</dbReference>
<gene>
    <name evidence="2" type="ORF">RHODGE_RHODGE_00293</name>
</gene>